<accession>A0A9P0BB86</accession>
<evidence type="ECO:0000256" key="2">
    <source>
        <dbReference type="ARBA" id="ARBA00005099"/>
    </source>
</evidence>
<keyword evidence="5" id="KW-0032">Aminotransferase</keyword>
<evidence type="ECO:0000256" key="11">
    <source>
        <dbReference type="ARBA" id="ARBA00049007"/>
    </source>
</evidence>
<feature type="domain" description="Aminotransferase class V" evidence="12">
    <location>
        <begin position="9"/>
        <end position="356"/>
    </location>
</feature>
<comment type="cofactor">
    <cofactor evidence="1">
        <name>pyridoxal 5'-phosphate</name>
        <dbReference type="ChEBI" id="CHEBI:597326"/>
    </cofactor>
</comment>
<evidence type="ECO:0000256" key="7">
    <source>
        <dbReference type="ARBA" id="ARBA00022679"/>
    </source>
</evidence>
<dbReference type="FunFam" id="3.40.640.10:FF:000010">
    <property type="entry name" value="Phosphoserine aminotransferase"/>
    <property type="match status" value="1"/>
</dbReference>
<dbReference type="InterPro" id="IPR015424">
    <property type="entry name" value="PyrdxlP-dep_Trfase"/>
</dbReference>
<evidence type="ECO:0000256" key="4">
    <source>
        <dbReference type="ARBA" id="ARBA00013030"/>
    </source>
</evidence>
<evidence type="ECO:0000313" key="14">
    <source>
        <dbReference type="Proteomes" id="UP001154078"/>
    </source>
</evidence>
<keyword evidence="8" id="KW-0663">Pyridoxal phosphate</keyword>
<comment type="similarity">
    <text evidence="3">Belongs to the class-V pyridoxal-phosphate-dependent aminotransferase family. SerC subfamily.</text>
</comment>
<dbReference type="Pfam" id="PF00266">
    <property type="entry name" value="Aminotran_5"/>
    <property type="match status" value="1"/>
</dbReference>
<dbReference type="HAMAP" id="MF_00160">
    <property type="entry name" value="SerC_aminotrans_5"/>
    <property type="match status" value="1"/>
</dbReference>
<dbReference type="InterPro" id="IPR022278">
    <property type="entry name" value="Pser_aminoTfrase"/>
</dbReference>
<evidence type="ECO:0000256" key="10">
    <source>
        <dbReference type="ARBA" id="ARBA00047630"/>
    </source>
</evidence>
<comment type="pathway">
    <text evidence="2">Amino-acid biosynthesis; L-serine biosynthesis; L-serine from 3-phospho-D-glycerate: step 2/3.</text>
</comment>
<keyword evidence="14" id="KW-1185">Reference proteome</keyword>
<name>A0A9P0BB86_BRAAE</name>
<dbReference type="Gene3D" id="3.90.1150.10">
    <property type="entry name" value="Aspartate Aminotransferase, domain 1"/>
    <property type="match status" value="1"/>
</dbReference>
<reference evidence="13" key="1">
    <citation type="submission" date="2021-12" db="EMBL/GenBank/DDBJ databases">
        <authorList>
            <person name="King R."/>
        </authorList>
    </citation>
    <scope>NUCLEOTIDE SEQUENCE</scope>
</reference>
<gene>
    <name evidence="13" type="ORF">MELIAE_LOCUS9680</name>
</gene>
<dbReference type="GO" id="GO:0005737">
    <property type="term" value="C:cytoplasm"/>
    <property type="evidence" value="ECO:0007669"/>
    <property type="project" value="TreeGrafter"/>
</dbReference>
<dbReference type="EMBL" id="OV121137">
    <property type="protein sequence ID" value="CAH0559639.1"/>
    <property type="molecule type" value="Genomic_DNA"/>
</dbReference>
<sequence length="369" mass="40658">MGSSSSALNFGAGPAKLPKEVLSEVQSELLCYQNCGMSIMEMSHRGKEYDKINNDAQKTIRELLKVPDNYRVLFMQGGGLGGFAAIAMNLINRTGSADYAVTGTWSAAAAKEAAKYGTVNLVFPKADKPGAIPNESAWTRNPDASYLYYCDNETVDGVEFHTVPQTHPDVPLVADMSSSIMTKKVDVSKFGCIFGGAQKNIGPAGVVFVIIREDLLGKPMKICPAIMDFTNINKANSVHNTPATFSVYVMEKVLQWIKKMGGVEGMEKQSEEKSKLLYDAINNSDGFYTSPIDKEVQSRINIPFRIGRPNGNEELEKKFLDEAEKQYMYQLKGHRSVGGIRASLYNAVSLADVKSLVELMQRFKKENDK</sequence>
<keyword evidence="6" id="KW-0028">Amino-acid biosynthesis</keyword>
<dbReference type="EC" id="2.6.1.52" evidence="4"/>
<comment type="catalytic activity">
    <reaction evidence="11">
        <text>O-phospho-L-serine + 2-oxoglutarate = 3-phosphooxypyruvate + L-glutamate</text>
        <dbReference type="Rhea" id="RHEA:14329"/>
        <dbReference type="ChEBI" id="CHEBI:16810"/>
        <dbReference type="ChEBI" id="CHEBI:18110"/>
        <dbReference type="ChEBI" id="CHEBI:29985"/>
        <dbReference type="ChEBI" id="CHEBI:57524"/>
        <dbReference type="EC" id="2.6.1.52"/>
    </reaction>
</comment>
<dbReference type="GO" id="GO:0004648">
    <property type="term" value="F:O-phospho-L-serine:2-oxoglutarate aminotransferase activity"/>
    <property type="evidence" value="ECO:0007669"/>
    <property type="project" value="UniProtKB-EC"/>
</dbReference>
<evidence type="ECO:0000313" key="13">
    <source>
        <dbReference type="EMBL" id="CAH0559639.1"/>
    </source>
</evidence>
<protein>
    <recommendedName>
        <fullName evidence="4">phosphoserine transaminase</fullName>
        <ecNumber evidence="4">2.6.1.52</ecNumber>
    </recommendedName>
</protein>
<evidence type="ECO:0000256" key="6">
    <source>
        <dbReference type="ARBA" id="ARBA00022605"/>
    </source>
</evidence>
<keyword evidence="7" id="KW-0808">Transferase</keyword>
<dbReference type="SUPFAM" id="SSF53383">
    <property type="entry name" value="PLP-dependent transferases"/>
    <property type="match status" value="1"/>
</dbReference>
<dbReference type="GO" id="GO:0006564">
    <property type="term" value="P:L-serine biosynthetic process"/>
    <property type="evidence" value="ECO:0007669"/>
    <property type="project" value="UniProtKB-KW"/>
</dbReference>
<comment type="catalytic activity">
    <reaction evidence="10">
        <text>4-(phosphooxy)-L-threonine + 2-oxoglutarate = (R)-3-hydroxy-2-oxo-4-phosphooxybutanoate + L-glutamate</text>
        <dbReference type="Rhea" id="RHEA:16573"/>
        <dbReference type="ChEBI" id="CHEBI:16810"/>
        <dbReference type="ChEBI" id="CHEBI:29985"/>
        <dbReference type="ChEBI" id="CHEBI:58452"/>
        <dbReference type="ChEBI" id="CHEBI:58538"/>
        <dbReference type="EC" id="2.6.1.52"/>
    </reaction>
</comment>
<dbReference type="PIRSF" id="PIRSF000525">
    <property type="entry name" value="SerC"/>
    <property type="match status" value="1"/>
</dbReference>
<dbReference type="GO" id="GO:0030170">
    <property type="term" value="F:pyridoxal phosphate binding"/>
    <property type="evidence" value="ECO:0007669"/>
    <property type="project" value="TreeGrafter"/>
</dbReference>
<dbReference type="InterPro" id="IPR015422">
    <property type="entry name" value="PyrdxlP-dep_Trfase_small"/>
</dbReference>
<dbReference type="InterPro" id="IPR015421">
    <property type="entry name" value="PyrdxlP-dep_Trfase_major"/>
</dbReference>
<dbReference type="AlphaFoldDB" id="A0A9P0BB86"/>
<dbReference type="NCBIfam" id="TIGR01364">
    <property type="entry name" value="serC_1"/>
    <property type="match status" value="1"/>
</dbReference>
<dbReference type="InterPro" id="IPR000192">
    <property type="entry name" value="Aminotrans_V_dom"/>
</dbReference>
<evidence type="ECO:0000256" key="5">
    <source>
        <dbReference type="ARBA" id="ARBA00022576"/>
    </source>
</evidence>
<dbReference type="FunFam" id="3.90.1150.10:FF:000006">
    <property type="entry name" value="Phosphoserine aminotransferase"/>
    <property type="match status" value="1"/>
</dbReference>
<evidence type="ECO:0000256" key="9">
    <source>
        <dbReference type="ARBA" id="ARBA00023299"/>
    </source>
</evidence>
<evidence type="ECO:0000259" key="12">
    <source>
        <dbReference type="Pfam" id="PF00266"/>
    </source>
</evidence>
<dbReference type="OrthoDB" id="1703350at2759"/>
<dbReference type="NCBIfam" id="NF003764">
    <property type="entry name" value="PRK05355.1"/>
    <property type="match status" value="1"/>
</dbReference>
<proteinExistence type="inferred from homology"/>
<dbReference type="Gene3D" id="3.40.640.10">
    <property type="entry name" value="Type I PLP-dependent aspartate aminotransferase-like (Major domain)"/>
    <property type="match status" value="1"/>
</dbReference>
<dbReference type="PANTHER" id="PTHR43247:SF1">
    <property type="entry name" value="PHOSPHOSERINE AMINOTRANSFERASE"/>
    <property type="match status" value="1"/>
</dbReference>
<dbReference type="Proteomes" id="UP001154078">
    <property type="component" value="Chromosome 6"/>
</dbReference>
<keyword evidence="9" id="KW-0718">Serine biosynthesis</keyword>
<evidence type="ECO:0000256" key="8">
    <source>
        <dbReference type="ARBA" id="ARBA00022898"/>
    </source>
</evidence>
<evidence type="ECO:0000256" key="1">
    <source>
        <dbReference type="ARBA" id="ARBA00001933"/>
    </source>
</evidence>
<organism evidence="13 14">
    <name type="scientific">Brassicogethes aeneus</name>
    <name type="common">Rape pollen beetle</name>
    <name type="synonym">Meligethes aeneus</name>
    <dbReference type="NCBI Taxonomy" id="1431903"/>
    <lineage>
        <taxon>Eukaryota</taxon>
        <taxon>Metazoa</taxon>
        <taxon>Ecdysozoa</taxon>
        <taxon>Arthropoda</taxon>
        <taxon>Hexapoda</taxon>
        <taxon>Insecta</taxon>
        <taxon>Pterygota</taxon>
        <taxon>Neoptera</taxon>
        <taxon>Endopterygota</taxon>
        <taxon>Coleoptera</taxon>
        <taxon>Polyphaga</taxon>
        <taxon>Cucujiformia</taxon>
        <taxon>Nitidulidae</taxon>
        <taxon>Meligethinae</taxon>
        <taxon>Brassicogethes</taxon>
    </lineage>
</organism>
<dbReference type="PANTHER" id="PTHR43247">
    <property type="entry name" value="PHOSPHOSERINE AMINOTRANSFERASE"/>
    <property type="match status" value="1"/>
</dbReference>
<evidence type="ECO:0000256" key="3">
    <source>
        <dbReference type="ARBA" id="ARBA00006904"/>
    </source>
</evidence>